<accession>A0A9N9CTG0</accession>
<dbReference type="OrthoDB" id="2429427at2759"/>
<name>A0A9N9CTG0_9GLOM</name>
<dbReference type="Proteomes" id="UP000789759">
    <property type="component" value="Unassembled WGS sequence"/>
</dbReference>
<organism evidence="1 2">
    <name type="scientific">Cetraspora pellucida</name>
    <dbReference type="NCBI Taxonomy" id="1433469"/>
    <lineage>
        <taxon>Eukaryota</taxon>
        <taxon>Fungi</taxon>
        <taxon>Fungi incertae sedis</taxon>
        <taxon>Mucoromycota</taxon>
        <taxon>Glomeromycotina</taxon>
        <taxon>Glomeromycetes</taxon>
        <taxon>Diversisporales</taxon>
        <taxon>Gigasporaceae</taxon>
        <taxon>Cetraspora</taxon>
    </lineage>
</organism>
<reference evidence="1" key="1">
    <citation type="submission" date="2021-06" db="EMBL/GenBank/DDBJ databases">
        <authorList>
            <person name="Kallberg Y."/>
            <person name="Tangrot J."/>
            <person name="Rosling A."/>
        </authorList>
    </citation>
    <scope>NUCLEOTIDE SEQUENCE</scope>
    <source>
        <strain evidence="1">FL966</strain>
    </source>
</reference>
<protein>
    <submittedName>
        <fullName evidence="1">6406_t:CDS:1</fullName>
    </submittedName>
</protein>
<evidence type="ECO:0000313" key="2">
    <source>
        <dbReference type="Proteomes" id="UP000789759"/>
    </source>
</evidence>
<dbReference type="EMBL" id="CAJVQA010005206">
    <property type="protein sequence ID" value="CAG8615466.1"/>
    <property type="molecule type" value="Genomic_DNA"/>
</dbReference>
<evidence type="ECO:0000313" key="1">
    <source>
        <dbReference type="EMBL" id="CAG8615466.1"/>
    </source>
</evidence>
<dbReference type="AlphaFoldDB" id="A0A9N9CTG0"/>
<comment type="caution">
    <text evidence="1">The sequence shown here is derived from an EMBL/GenBank/DDBJ whole genome shotgun (WGS) entry which is preliminary data.</text>
</comment>
<gene>
    <name evidence="1" type="ORF">CPELLU_LOCUS7661</name>
</gene>
<keyword evidence="2" id="KW-1185">Reference proteome</keyword>
<sequence>MPPRCYNSSLKASNSNSLSKKRHTEVHKCYIENHIYNNRIISSFSVKVDKSATIWYFGTVPGLIKDTIIGKIIFESTIQCTQVADWVNTIMADANQDQFFRNGEVLVGDHKRDKTPKLA</sequence>
<proteinExistence type="predicted"/>